<organism evidence="6 7">
    <name type="scientific">Eiseniibacteriota bacterium</name>
    <dbReference type="NCBI Taxonomy" id="2212470"/>
    <lineage>
        <taxon>Bacteria</taxon>
        <taxon>Candidatus Eiseniibacteriota</taxon>
    </lineage>
</organism>
<feature type="transmembrane region" description="Helical" evidence="5">
    <location>
        <begin position="135"/>
        <end position="154"/>
    </location>
</feature>
<reference evidence="6 7" key="1">
    <citation type="journal article" date="2019" name="Nat. Microbiol.">
        <title>Mediterranean grassland soil C-N compound turnover is dependent on rainfall and depth, and is mediated by genomically divergent microorganisms.</title>
        <authorList>
            <person name="Diamond S."/>
            <person name="Andeer P.F."/>
            <person name="Li Z."/>
            <person name="Crits-Christoph A."/>
            <person name="Burstein D."/>
            <person name="Anantharaman K."/>
            <person name="Lane K.R."/>
            <person name="Thomas B.C."/>
            <person name="Pan C."/>
            <person name="Northen T.R."/>
            <person name="Banfield J.F."/>
        </authorList>
    </citation>
    <scope>NUCLEOTIDE SEQUENCE [LARGE SCALE GENOMIC DNA]</scope>
    <source>
        <strain evidence="6">WS_8</strain>
    </source>
</reference>
<feature type="transmembrane region" description="Helical" evidence="5">
    <location>
        <begin position="328"/>
        <end position="354"/>
    </location>
</feature>
<dbReference type="AlphaFoldDB" id="A0A538TWJ5"/>
<feature type="transmembrane region" description="Helical" evidence="5">
    <location>
        <begin position="166"/>
        <end position="187"/>
    </location>
</feature>
<keyword evidence="3 5" id="KW-1133">Transmembrane helix</keyword>
<dbReference type="InterPro" id="IPR002293">
    <property type="entry name" value="AA/rel_permease1"/>
</dbReference>
<dbReference type="Gene3D" id="1.20.1740.10">
    <property type="entry name" value="Amino acid/polyamine transporter I"/>
    <property type="match status" value="1"/>
</dbReference>
<dbReference type="PANTHER" id="PTHR11785">
    <property type="entry name" value="AMINO ACID TRANSPORTER"/>
    <property type="match status" value="1"/>
</dbReference>
<evidence type="ECO:0000256" key="3">
    <source>
        <dbReference type="ARBA" id="ARBA00022989"/>
    </source>
</evidence>
<protein>
    <submittedName>
        <fullName evidence="6">Amino acid permease</fullName>
    </submittedName>
</protein>
<dbReference type="GO" id="GO:0015179">
    <property type="term" value="F:L-amino acid transmembrane transporter activity"/>
    <property type="evidence" value="ECO:0007669"/>
    <property type="project" value="TreeGrafter"/>
</dbReference>
<accession>A0A538TWJ5</accession>
<evidence type="ECO:0000256" key="4">
    <source>
        <dbReference type="ARBA" id="ARBA00023136"/>
    </source>
</evidence>
<comment type="subcellular location">
    <subcellularLocation>
        <location evidence="1">Membrane</location>
        <topology evidence="1">Multi-pass membrane protein</topology>
    </subcellularLocation>
</comment>
<feature type="transmembrane region" description="Helical" evidence="5">
    <location>
        <begin position="42"/>
        <end position="67"/>
    </location>
</feature>
<dbReference type="PIRSF" id="PIRSF006060">
    <property type="entry name" value="AA_transporter"/>
    <property type="match status" value="1"/>
</dbReference>
<evidence type="ECO:0000256" key="5">
    <source>
        <dbReference type="SAM" id="Phobius"/>
    </source>
</evidence>
<comment type="caution">
    <text evidence="6">The sequence shown here is derived from an EMBL/GenBank/DDBJ whole genome shotgun (WGS) entry which is preliminary data.</text>
</comment>
<proteinExistence type="predicted"/>
<dbReference type="PANTHER" id="PTHR11785:SF512">
    <property type="entry name" value="SOBREMESA, ISOFORM B"/>
    <property type="match status" value="1"/>
</dbReference>
<feature type="transmembrane region" description="Helical" evidence="5">
    <location>
        <begin position="360"/>
        <end position="383"/>
    </location>
</feature>
<dbReference type="GO" id="GO:0016020">
    <property type="term" value="C:membrane"/>
    <property type="evidence" value="ECO:0007669"/>
    <property type="project" value="UniProtKB-SubCell"/>
</dbReference>
<feature type="transmembrane region" description="Helical" evidence="5">
    <location>
        <begin position="288"/>
        <end position="307"/>
    </location>
</feature>
<evidence type="ECO:0000313" key="7">
    <source>
        <dbReference type="Proteomes" id="UP000316609"/>
    </source>
</evidence>
<sequence length="451" mass="46228">MAGPRPDVERTLPRVLSLWDATCVVVGAIIGVGIFFNPRDVALISGSASTAMAAWSVGGLIALLGAITFAELGRMRPVAGGQYHVLRDAYGRPPAFLFVFCNLTAVQAGAVAIISIVCAQNLGVALHGVAPSEPWTLGVATLLTWALVGVNVIGVRSGAGLQNTTVVLKLLTLGAVVALAALIGPGAAPVTGAAGLRSISFSSLFAGVTLTLFAYGGWQQALWMAGEVRNAGRTVPRAILLGVGIVIAAYLSANWAYLDLLGFDGVRSAHALAADAISVWSPGLGRRIAAAAVAVSAFGVLNAQLLTGPRLTWAMARDGLFFAPFARLSVRFATPAAAILLLGALSTALTLGLGLARTDLLTTGVVVVDAAFFALTGLALPILRHRDTAPDRGPAWITGVALVFALLELLAIAGSVLQKDVRIVALTGLGWIAAGAATWALFFARRPGPPA</sequence>
<keyword evidence="4 5" id="KW-0472">Membrane</keyword>
<gene>
    <name evidence="6" type="ORF">E6K78_02680</name>
</gene>
<dbReference type="EMBL" id="VBOY01000019">
    <property type="protein sequence ID" value="TMQ68010.1"/>
    <property type="molecule type" value="Genomic_DNA"/>
</dbReference>
<feature type="transmembrane region" description="Helical" evidence="5">
    <location>
        <begin position="238"/>
        <end position="258"/>
    </location>
</feature>
<evidence type="ECO:0000256" key="1">
    <source>
        <dbReference type="ARBA" id="ARBA00004141"/>
    </source>
</evidence>
<evidence type="ECO:0000256" key="2">
    <source>
        <dbReference type="ARBA" id="ARBA00022692"/>
    </source>
</evidence>
<feature type="transmembrane region" description="Helical" evidence="5">
    <location>
        <begin position="96"/>
        <end position="123"/>
    </location>
</feature>
<name>A0A538TWJ5_UNCEI</name>
<dbReference type="Pfam" id="PF13520">
    <property type="entry name" value="AA_permease_2"/>
    <property type="match status" value="1"/>
</dbReference>
<feature type="transmembrane region" description="Helical" evidence="5">
    <location>
        <begin position="199"/>
        <end position="218"/>
    </location>
</feature>
<evidence type="ECO:0000313" key="6">
    <source>
        <dbReference type="EMBL" id="TMQ68010.1"/>
    </source>
</evidence>
<keyword evidence="2 5" id="KW-0812">Transmembrane</keyword>
<dbReference type="Proteomes" id="UP000316609">
    <property type="component" value="Unassembled WGS sequence"/>
</dbReference>
<feature type="transmembrane region" description="Helical" evidence="5">
    <location>
        <begin position="395"/>
        <end position="417"/>
    </location>
</feature>
<feature type="transmembrane region" description="Helical" evidence="5">
    <location>
        <begin position="423"/>
        <end position="444"/>
    </location>
</feature>
<dbReference type="InterPro" id="IPR050598">
    <property type="entry name" value="AminoAcid_Transporter"/>
</dbReference>
<feature type="transmembrane region" description="Helical" evidence="5">
    <location>
        <begin position="12"/>
        <end position="36"/>
    </location>
</feature>